<proteinExistence type="predicted"/>
<dbReference type="Proteomes" id="UP000183788">
    <property type="component" value="Unassembled WGS sequence"/>
</dbReference>
<dbReference type="EMBL" id="FPIZ01000001">
    <property type="protein sequence ID" value="SFW11845.1"/>
    <property type="molecule type" value="Genomic_DNA"/>
</dbReference>
<reference evidence="1 2" key="1">
    <citation type="submission" date="2016-11" db="EMBL/GenBank/DDBJ databases">
        <authorList>
            <person name="Jaros S."/>
            <person name="Januszkiewicz K."/>
            <person name="Wedrychowicz H."/>
        </authorList>
    </citation>
    <scope>NUCLEOTIDE SEQUENCE [LARGE SCALE GENOMIC DNA]</scope>
    <source>
        <strain evidence="1 2">DSM 784</strain>
    </source>
</reference>
<sequence length="66" mass="7867">MENNTVENKNDFTNNWVSSSRFLFYISIFCFLSFVLGGCYQLYKHRYPGKPEVNVPENTLYNPKYK</sequence>
<evidence type="ECO:0000313" key="2">
    <source>
        <dbReference type="Proteomes" id="UP000183788"/>
    </source>
</evidence>
<protein>
    <submittedName>
        <fullName evidence="1">Uncharacterized protein</fullName>
    </submittedName>
</protein>
<dbReference type="STRING" id="1004.SAMN05661012_00019"/>
<accession>A0A1K1LLR8</accession>
<organism evidence="1 2">
    <name type="scientific">Chitinophaga sancti</name>
    <dbReference type="NCBI Taxonomy" id="1004"/>
    <lineage>
        <taxon>Bacteria</taxon>
        <taxon>Pseudomonadati</taxon>
        <taxon>Bacteroidota</taxon>
        <taxon>Chitinophagia</taxon>
        <taxon>Chitinophagales</taxon>
        <taxon>Chitinophagaceae</taxon>
        <taxon>Chitinophaga</taxon>
    </lineage>
</organism>
<gene>
    <name evidence="1" type="ORF">SAMN05661012_00019</name>
</gene>
<dbReference type="AlphaFoldDB" id="A0A1K1LLR8"/>
<name>A0A1K1LLR8_9BACT</name>
<dbReference type="OrthoDB" id="676513at2"/>
<evidence type="ECO:0000313" key="1">
    <source>
        <dbReference type="EMBL" id="SFW11845.1"/>
    </source>
</evidence>